<dbReference type="Gene3D" id="3.40.720.10">
    <property type="entry name" value="Alkaline Phosphatase, subunit A"/>
    <property type="match status" value="1"/>
</dbReference>
<keyword evidence="3" id="KW-1185">Reference proteome</keyword>
<comment type="caution">
    <text evidence="2">The sequence shown here is derived from an EMBL/GenBank/DDBJ whole genome shotgun (WGS) entry which is preliminary data.</text>
</comment>
<dbReference type="PANTHER" id="PTHR43751:SF3">
    <property type="entry name" value="SULFATASE N-TERMINAL DOMAIN-CONTAINING PROTEIN"/>
    <property type="match status" value="1"/>
</dbReference>
<dbReference type="CDD" id="cd16148">
    <property type="entry name" value="sulfatase_like"/>
    <property type="match status" value="1"/>
</dbReference>
<evidence type="ECO:0000313" key="2">
    <source>
        <dbReference type="EMBL" id="NUC72764.1"/>
    </source>
</evidence>
<dbReference type="InterPro" id="IPR000917">
    <property type="entry name" value="Sulfatase_N"/>
</dbReference>
<sequence length="491" mass="55807">MDEMECPNILFVVMDTARAKNSLPSINEEVVPNLAELANSGVEFTSTISNAPWTLPSHASIFTGKHTSNHNTNAGNKNFDPDDPCLPELLNKNGYTTVAFSNNSWISPEFGFDRGFDYFYKGWELIPAGEDLARAMRENDTPANQIRSILTSTEFKHLPSSILNSLFAKFLRKKYDYGAYLTNWKIKRWLNKERNKEDPFFMFINYLEPHLEYNPPNRFCEFLDDDISPSEAKEVNQDAWGYVSGEIEMHEEDFEILEDLYKSEIKYLDHRIGNLLDHLSERGILEETLVVVVGDHGENIGDHNLMDHQYSLYDTLVHVPLVINGPEIFTGGKKISHLVESRDLFPTILETAGAEVPKRDGISQSSLEEAIHEENDDGAYAISEYLVPQPAVDTLRNRAPDSTIVDKYDRALRAIRTTEWKYIVGSDGTKELYNIESDPGELNDVADSNPEVVERLHEKIPDEYGTLERGNSDEEQLDAAAQQRLEDLGYI</sequence>
<feature type="domain" description="Sulfatase N-terminal" evidence="1">
    <location>
        <begin position="7"/>
        <end position="354"/>
    </location>
</feature>
<dbReference type="Proteomes" id="UP001016761">
    <property type="component" value="Unassembled WGS sequence"/>
</dbReference>
<evidence type="ECO:0000259" key="1">
    <source>
        <dbReference type="Pfam" id="PF00884"/>
    </source>
</evidence>
<dbReference type="InterPro" id="IPR017850">
    <property type="entry name" value="Alkaline_phosphatase_core_sf"/>
</dbReference>
<dbReference type="RefSeq" id="WP_174680656.1">
    <property type="nucleotide sequence ID" value="NZ_JABUQZ010000001.1"/>
</dbReference>
<dbReference type="InterPro" id="IPR052701">
    <property type="entry name" value="GAG_Ulvan_Degrading_Sulfatases"/>
</dbReference>
<dbReference type="EMBL" id="JABUQZ010000001">
    <property type="protein sequence ID" value="NUC72764.1"/>
    <property type="molecule type" value="Genomic_DNA"/>
</dbReference>
<protein>
    <submittedName>
        <fullName evidence="2">Sulfatase</fullName>
    </submittedName>
</protein>
<dbReference type="SUPFAM" id="SSF53649">
    <property type="entry name" value="Alkaline phosphatase-like"/>
    <property type="match status" value="1"/>
</dbReference>
<name>A0ABX2LI32_9EURY</name>
<dbReference type="PANTHER" id="PTHR43751">
    <property type="entry name" value="SULFATASE"/>
    <property type="match status" value="1"/>
</dbReference>
<evidence type="ECO:0000313" key="3">
    <source>
        <dbReference type="Proteomes" id="UP001016761"/>
    </source>
</evidence>
<reference evidence="2 3" key="1">
    <citation type="submission" date="2020-06" db="EMBL/GenBank/DDBJ databases">
        <title>Haloterrigena sp. nov., an extremely halophilic archaeon isolated from a saline sediment.</title>
        <authorList>
            <person name="Liu B.-B."/>
        </authorList>
    </citation>
    <scope>NUCLEOTIDE SEQUENCE [LARGE SCALE GENOMIC DNA]</scope>
    <source>
        <strain evidence="2 3">SYSU A558-1</strain>
    </source>
</reference>
<accession>A0ABX2LI32</accession>
<proteinExistence type="predicted"/>
<dbReference type="Pfam" id="PF00884">
    <property type="entry name" value="Sulfatase"/>
    <property type="match status" value="1"/>
</dbReference>
<gene>
    <name evidence="2" type="ORF">HTZ84_10655</name>
</gene>
<organism evidence="2 3">
    <name type="scientific">Haloterrigena gelatinilytica</name>
    <dbReference type="NCBI Taxonomy" id="2741724"/>
    <lineage>
        <taxon>Archaea</taxon>
        <taxon>Methanobacteriati</taxon>
        <taxon>Methanobacteriota</taxon>
        <taxon>Stenosarchaea group</taxon>
        <taxon>Halobacteria</taxon>
        <taxon>Halobacteriales</taxon>
        <taxon>Natrialbaceae</taxon>
        <taxon>Haloterrigena</taxon>
    </lineage>
</organism>